<organism evidence="2 3">
    <name type="scientific">Rickenella mellea</name>
    <dbReference type="NCBI Taxonomy" id="50990"/>
    <lineage>
        <taxon>Eukaryota</taxon>
        <taxon>Fungi</taxon>
        <taxon>Dikarya</taxon>
        <taxon>Basidiomycota</taxon>
        <taxon>Agaricomycotina</taxon>
        <taxon>Agaricomycetes</taxon>
        <taxon>Hymenochaetales</taxon>
        <taxon>Rickenellaceae</taxon>
        <taxon>Rickenella</taxon>
    </lineage>
</organism>
<feature type="transmembrane region" description="Helical" evidence="1">
    <location>
        <begin position="189"/>
        <end position="210"/>
    </location>
</feature>
<reference evidence="2 3" key="1">
    <citation type="submission" date="2018-06" db="EMBL/GenBank/DDBJ databases">
        <title>A transcriptomic atlas of mushroom development highlights an independent origin of complex multicellularity.</title>
        <authorList>
            <consortium name="DOE Joint Genome Institute"/>
            <person name="Krizsan K."/>
            <person name="Almasi E."/>
            <person name="Merenyi Z."/>
            <person name="Sahu N."/>
            <person name="Viragh M."/>
            <person name="Koszo T."/>
            <person name="Mondo S."/>
            <person name="Kiss B."/>
            <person name="Balint B."/>
            <person name="Kues U."/>
            <person name="Barry K."/>
            <person name="Hegedus J.C."/>
            <person name="Henrissat B."/>
            <person name="Johnson J."/>
            <person name="Lipzen A."/>
            <person name="Ohm R."/>
            <person name="Nagy I."/>
            <person name="Pangilinan J."/>
            <person name="Yan J."/>
            <person name="Xiong Y."/>
            <person name="Grigoriev I.V."/>
            <person name="Hibbett D.S."/>
            <person name="Nagy L.G."/>
        </authorList>
    </citation>
    <scope>NUCLEOTIDE SEQUENCE [LARGE SCALE GENOMIC DNA]</scope>
    <source>
        <strain evidence="2 3">SZMC22713</strain>
    </source>
</reference>
<name>A0A4Y7PSY4_9AGAM</name>
<keyword evidence="3" id="KW-1185">Reference proteome</keyword>
<evidence type="ECO:0000313" key="2">
    <source>
        <dbReference type="EMBL" id="TDL18275.1"/>
    </source>
</evidence>
<feature type="transmembrane region" description="Helical" evidence="1">
    <location>
        <begin position="146"/>
        <end position="169"/>
    </location>
</feature>
<keyword evidence="1" id="KW-0472">Membrane</keyword>
<dbReference type="AlphaFoldDB" id="A0A4Y7PSY4"/>
<dbReference type="Proteomes" id="UP000294933">
    <property type="component" value="Unassembled WGS sequence"/>
</dbReference>
<sequence length="672" mass="72463">MESICDPIDICKVSFGVTNRQGTLYIQRCMCDTLTDGDLRHWRKPRSQFALLAKPWKNAKKLLQNFDQNGQWRNMPIYLHHSTPKFDNIASMSSVAREKLPSAPTETCEDSVLYPPVDNGKGISTLDKPADSNIFKPKATYQSANILSTVVEIFQIGFFPTVAIAYISFCFAVHYRNIYISTSSPSQLAIIKSATTSLAIIVIAIGLIPLKTLLSSLQSEEFFRTLKEQPGGVPVALINDASSSARGTLDTLKAVRYRAGSSFLVWSLLSSVLVIAISTLAPAALSVEPADVEGDIMGFLVGGVTFESVHDTSSFLGESDAMPSVIQEAAGIVWTEYILGINYSFQYAAMNTLVPFPLDLNVTTPSRWISDVVFVNPSCNWLAPTSMQNATDSTSIFPKLSGILPGTDVRVFLTQGTDQTPDAPDGKKFGILTAGTSGVINATTGLELTDGSSVFQFIQCKNCTRYQTLLGSKALGAFTGPNSPAVVSALGQSSMSSFLLGPNVVKNLTSYTIGADPIILSPRPIASLTSDYGSLLQSLTKAALNGALASSFVPGRTTTRVAHFTIIMPYVIVSTISMLLLVLFGIWCQLRSKVAPFTFIDIAYAVAGSDISRDSIVGDPGKPDRRVLAIERLRDTVLSNVACLLFRLKIKVRHSRSQAVAPTGGDSVNRRA</sequence>
<feature type="transmembrane region" description="Helical" evidence="1">
    <location>
        <begin position="567"/>
        <end position="588"/>
    </location>
</feature>
<dbReference type="OrthoDB" id="2646225at2759"/>
<dbReference type="VEuPathDB" id="FungiDB:BD410DRAFT_806696"/>
<dbReference type="EMBL" id="ML170210">
    <property type="protein sequence ID" value="TDL18275.1"/>
    <property type="molecule type" value="Genomic_DNA"/>
</dbReference>
<gene>
    <name evidence="2" type="ORF">BD410DRAFT_806696</name>
</gene>
<dbReference type="STRING" id="50990.A0A4Y7PSY4"/>
<accession>A0A4Y7PSY4</accession>
<evidence type="ECO:0000313" key="3">
    <source>
        <dbReference type="Proteomes" id="UP000294933"/>
    </source>
</evidence>
<protein>
    <submittedName>
        <fullName evidence="2">Uncharacterized protein</fullName>
    </submittedName>
</protein>
<proteinExistence type="predicted"/>
<keyword evidence="1" id="KW-0812">Transmembrane</keyword>
<evidence type="ECO:0000256" key="1">
    <source>
        <dbReference type="SAM" id="Phobius"/>
    </source>
</evidence>
<keyword evidence="1" id="KW-1133">Transmembrane helix</keyword>